<proteinExistence type="predicted"/>
<feature type="non-terminal residue" evidence="1">
    <location>
        <position position="216"/>
    </location>
</feature>
<reference evidence="1 2" key="1">
    <citation type="journal article" date="2016" name="Nat. Commun.">
        <title>Thousands of microbial genomes shed light on interconnected biogeochemical processes in an aquifer system.</title>
        <authorList>
            <person name="Anantharaman K."/>
            <person name="Brown C.T."/>
            <person name="Hug L.A."/>
            <person name="Sharon I."/>
            <person name="Castelle C.J."/>
            <person name="Probst A.J."/>
            <person name="Thomas B.C."/>
            <person name="Singh A."/>
            <person name="Wilkins M.J."/>
            <person name="Karaoz U."/>
            <person name="Brodie E.L."/>
            <person name="Williams K.H."/>
            <person name="Hubbard S.S."/>
            <person name="Banfield J.F."/>
        </authorList>
    </citation>
    <scope>NUCLEOTIDE SEQUENCE [LARGE SCALE GENOMIC DNA]</scope>
</reference>
<accession>A0A1F5VKW0</accession>
<dbReference type="STRING" id="1817863.A2Y62_15620"/>
<gene>
    <name evidence="1" type="ORF">A2Y62_15620</name>
</gene>
<sequence>MKINKSVLTKERRFYRITSVLTMITGYNTEIKVKNKVFHIQTEDKGERNPIIETLIYVGGEIIDAYRTSYENLVKSGLDKNKLKSLMEEQHKHIIATIRQGKYTVAKIEEPQIDSPTNDDDPKIIEKEITLKSLDQVILEYLEKHSHEEKLLLDTKGDDNLLEGNPASLVIKSVNEGNNQPIPKAKIIIKIISTTRKPIPIFDGHTNDKGVLTIDF</sequence>
<protein>
    <submittedName>
        <fullName evidence="1">Uncharacterized protein</fullName>
    </submittedName>
</protein>
<name>A0A1F5VKW0_9BACT</name>
<evidence type="ECO:0000313" key="1">
    <source>
        <dbReference type="EMBL" id="OGF64082.1"/>
    </source>
</evidence>
<dbReference type="EMBL" id="MFGW01000141">
    <property type="protein sequence ID" value="OGF64082.1"/>
    <property type="molecule type" value="Genomic_DNA"/>
</dbReference>
<comment type="caution">
    <text evidence="1">The sequence shown here is derived from an EMBL/GenBank/DDBJ whole genome shotgun (WGS) entry which is preliminary data.</text>
</comment>
<organism evidence="1 2">
    <name type="scientific">Candidatus Fischerbacteria bacterium RBG_13_37_8</name>
    <dbReference type="NCBI Taxonomy" id="1817863"/>
    <lineage>
        <taxon>Bacteria</taxon>
        <taxon>Candidatus Fischeribacteriota</taxon>
    </lineage>
</organism>
<dbReference type="Proteomes" id="UP000178943">
    <property type="component" value="Unassembled WGS sequence"/>
</dbReference>
<evidence type="ECO:0000313" key="2">
    <source>
        <dbReference type="Proteomes" id="UP000178943"/>
    </source>
</evidence>
<dbReference type="AlphaFoldDB" id="A0A1F5VKW0"/>